<feature type="compositionally biased region" description="Acidic residues" evidence="11">
    <location>
        <begin position="1053"/>
        <end position="1065"/>
    </location>
</feature>
<proteinExistence type="predicted"/>
<dbReference type="PANTHER" id="PTHR16795:SF14">
    <property type="entry name" value="LIMBIN"/>
    <property type="match status" value="1"/>
</dbReference>
<comment type="subcellular location">
    <subcellularLocation>
        <location evidence="2">Cell membrane</location>
        <topology evidence="2">Single-pass membrane protein</topology>
    </subcellularLocation>
    <subcellularLocation>
        <location evidence="1">Cytoplasm</location>
        <location evidence="1">Cytoskeleton</location>
        <location evidence="1">Cilium basal body</location>
    </subcellularLocation>
</comment>
<keyword evidence="7" id="KW-0472">Membrane</keyword>
<evidence type="ECO:0000256" key="9">
    <source>
        <dbReference type="ARBA" id="ARBA00023273"/>
    </source>
</evidence>
<keyword evidence="5" id="KW-0812">Transmembrane</keyword>
<dbReference type="PANTHER" id="PTHR16795">
    <property type="entry name" value="LIMBIN/ELLIS-VAN CREVELD PROTEIN"/>
    <property type="match status" value="1"/>
</dbReference>
<sequence>MHETYFLHKSSRNYNYQIKESKDVPEVFHRQRVKPIESQVAVIGIATTQDCPEILPSSESYQTKTRSVQVFRGQCHFGEESVELKLHNGDGRGGGPGCIRAVRDAEERPLCSSAPAGPWSHSLFALIHPLTGAMLQGGRRRSLPRHKNIRSLVKPPTFGLTFYKCAQVDAAKEFPLVTFFLLINNTGMPAATDLSQLGIQDAVSGLTLVNNSGAVVEKGFQSFTSDSLSAGSLYVVKYTAVVKGHRNKILALPAYLTFSNASQNDINLFGPLVANFTLRVTSAEKISPNHSVHFAGFVGAFLLSALALSLGLPLITRICAAAQKNPLQQRKNRAVLSGDGDPEYATCNISETAKEEAAFEDKMVDIMVLEDPQNMYQALENLDMSNLLRAAASLESIRVQIHKDVGAALLRGLLSAQAERRLLSVLQGQLMGMEGKLKEEHVARMAALAGQCNMETRQEMEAEHRREASEKDQAGLLFQHADQQVVLECSVLLDKLHKLDQNHLQRSLLVRHEEASAQVQRQIVVRRRVELHKIFSEELEEATRMGEMERDVANDLLHDYFTCQDQLEEVLDVFLATHRSVLGERHAQRQFLVHSLQSLKSLICEVFAKTSGQVESWFQDLRREASVAEDQLNLLLEKAQKELVVVKQGLDEALTRERSAMHCGLVKKRRGLISDKLQEHKQKQKELSVLSRTCEEGLDPAHYLISWQNLLIAQCLELGELINNLDEETAADIRKVTMRAIHTAVAEVKGLQPGIAQALLGLGAPRFLLQQELVGGAMLEAQERLQQEGKAAVRTLQSTRDALQDCMELELQEQQALRQSSRAFFQALCEAQLTLSEEELLQMKLEFQKCMSQMDRCLVLPRALSRSRLQAFLSQWRKETLERSELGLTVTPPEKQAEKKSRVKVAAPERRQSKDLSDLQLFQKQTEEKIQLYEQEKEMERTAMKKVLEEMRSERELEIRAQEESLAVQTSALHFQKAEKRARVLETYEALLSLQSLLVETMRVSGNLGGSEIPHCIHNHGLGLEEAELVLQQERAEWEVLSTAHSGGTAPGDTDDDDDEEDEDGGMFHVNQNCRIAVSLQEALDKHEQILGMLVESTREKDTRHQVMEDLKDQLEFKRLHMHFDQDLEFTADLLKRSQTSAGVVLETLRLLLPTAPESDLLSLVDALCPKQAAAPTAGERDKGKTVDFNSMDHNPTGLEKLLPVHTILHVSL</sequence>
<evidence type="ECO:0008006" key="14">
    <source>
        <dbReference type="Google" id="ProtNLM"/>
    </source>
</evidence>
<feature type="region of interest" description="Disordered" evidence="11">
    <location>
        <begin position="1041"/>
        <end position="1067"/>
    </location>
</feature>
<evidence type="ECO:0000256" key="4">
    <source>
        <dbReference type="ARBA" id="ARBA00022490"/>
    </source>
</evidence>
<dbReference type="Proteomes" id="UP001152622">
    <property type="component" value="Chromosome 1"/>
</dbReference>
<evidence type="ECO:0000256" key="7">
    <source>
        <dbReference type="ARBA" id="ARBA00023136"/>
    </source>
</evidence>
<dbReference type="AlphaFoldDB" id="A0A9Q1GF73"/>
<evidence type="ECO:0000256" key="10">
    <source>
        <dbReference type="SAM" id="Coils"/>
    </source>
</evidence>
<evidence type="ECO:0000313" key="12">
    <source>
        <dbReference type="EMBL" id="KAJ8382127.1"/>
    </source>
</evidence>
<accession>A0A9Q1GF73</accession>
<organism evidence="12 13">
    <name type="scientific">Synaphobranchus kaupii</name>
    <name type="common">Kaup's arrowtooth eel</name>
    <dbReference type="NCBI Taxonomy" id="118154"/>
    <lineage>
        <taxon>Eukaryota</taxon>
        <taxon>Metazoa</taxon>
        <taxon>Chordata</taxon>
        <taxon>Craniata</taxon>
        <taxon>Vertebrata</taxon>
        <taxon>Euteleostomi</taxon>
        <taxon>Actinopterygii</taxon>
        <taxon>Neopterygii</taxon>
        <taxon>Teleostei</taxon>
        <taxon>Anguilliformes</taxon>
        <taxon>Synaphobranchidae</taxon>
        <taxon>Synaphobranchus</taxon>
    </lineage>
</organism>
<evidence type="ECO:0000256" key="1">
    <source>
        <dbReference type="ARBA" id="ARBA00004120"/>
    </source>
</evidence>
<keyword evidence="6" id="KW-1133">Transmembrane helix</keyword>
<dbReference type="GO" id="GO:0098797">
    <property type="term" value="C:plasma membrane protein complex"/>
    <property type="evidence" value="ECO:0007669"/>
    <property type="project" value="TreeGrafter"/>
</dbReference>
<keyword evidence="4" id="KW-0963">Cytoplasm</keyword>
<dbReference type="InterPro" id="IPR026501">
    <property type="entry name" value="Limbin/EVC"/>
</dbReference>
<gene>
    <name evidence="12" type="ORF">SKAU_G00029050</name>
</gene>
<feature type="coiled-coil region" evidence="10">
    <location>
        <begin position="923"/>
        <end position="950"/>
    </location>
</feature>
<evidence type="ECO:0000256" key="6">
    <source>
        <dbReference type="ARBA" id="ARBA00022989"/>
    </source>
</evidence>
<keyword evidence="8" id="KW-0206">Cytoskeleton</keyword>
<reference evidence="12" key="1">
    <citation type="journal article" date="2023" name="Science">
        <title>Genome structures resolve the early diversification of teleost fishes.</title>
        <authorList>
            <person name="Parey E."/>
            <person name="Louis A."/>
            <person name="Montfort J."/>
            <person name="Bouchez O."/>
            <person name="Roques C."/>
            <person name="Iampietro C."/>
            <person name="Lluch J."/>
            <person name="Castinel A."/>
            <person name="Donnadieu C."/>
            <person name="Desvignes T."/>
            <person name="Floi Bucao C."/>
            <person name="Jouanno E."/>
            <person name="Wen M."/>
            <person name="Mejri S."/>
            <person name="Dirks R."/>
            <person name="Jansen H."/>
            <person name="Henkel C."/>
            <person name="Chen W.J."/>
            <person name="Zahm M."/>
            <person name="Cabau C."/>
            <person name="Klopp C."/>
            <person name="Thompson A.W."/>
            <person name="Robinson-Rechavi M."/>
            <person name="Braasch I."/>
            <person name="Lecointre G."/>
            <person name="Bobe J."/>
            <person name="Postlethwait J.H."/>
            <person name="Berthelot C."/>
            <person name="Roest Crollius H."/>
            <person name="Guiguen Y."/>
        </authorList>
    </citation>
    <scope>NUCLEOTIDE SEQUENCE</scope>
    <source>
        <strain evidence="12">WJC10195</strain>
    </source>
</reference>
<keyword evidence="10" id="KW-0175">Coiled coil</keyword>
<keyword evidence="9" id="KW-0966">Cell projection</keyword>
<protein>
    <recommendedName>
        <fullName evidence="14">Limbin</fullName>
    </recommendedName>
</protein>
<evidence type="ECO:0000256" key="8">
    <source>
        <dbReference type="ARBA" id="ARBA00023212"/>
    </source>
</evidence>
<dbReference type="Pfam" id="PF12297">
    <property type="entry name" value="EVC2_like"/>
    <property type="match status" value="1"/>
</dbReference>
<dbReference type="GO" id="GO:0007224">
    <property type="term" value="P:smoothened signaling pathway"/>
    <property type="evidence" value="ECO:0007669"/>
    <property type="project" value="InterPro"/>
</dbReference>
<evidence type="ECO:0000256" key="11">
    <source>
        <dbReference type="SAM" id="MobiDB-lite"/>
    </source>
</evidence>
<dbReference type="GO" id="GO:0060170">
    <property type="term" value="C:ciliary membrane"/>
    <property type="evidence" value="ECO:0007669"/>
    <property type="project" value="TreeGrafter"/>
</dbReference>
<keyword evidence="13" id="KW-1185">Reference proteome</keyword>
<evidence type="ECO:0000313" key="13">
    <source>
        <dbReference type="Proteomes" id="UP001152622"/>
    </source>
</evidence>
<dbReference type="OrthoDB" id="8852462at2759"/>
<dbReference type="EMBL" id="JAINUF010000001">
    <property type="protein sequence ID" value="KAJ8382127.1"/>
    <property type="molecule type" value="Genomic_DNA"/>
</dbReference>
<evidence type="ECO:0000256" key="2">
    <source>
        <dbReference type="ARBA" id="ARBA00004162"/>
    </source>
</evidence>
<evidence type="ECO:0000256" key="3">
    <source>
        <dbReference type="ARBA" id="ARBA00022475"/>
    </source>
</evidence>
<dbReference type="InterPro" id="IPR022076">
    <property type="entry name" value="Limbin"/>
</dbReference>
<keyword evidence="3" id="KW-1003">Cell membrane</keyword>
<evidence type="ECO:0000256" key="5">
    <source>
        <dbReference type="ARBA" id="ARBA00022692"/>
    </source>
</evidence>
<comment type="caution">
    <text evidence="12">The sequence shown here is derived from an EMBL/GenBank/DDBJ whole genome shotgun (WGS) entry which is preliminary data.</text>
</comment>
<name>A0A9Q1GF73_SYNKA</name>
<feature type="coiled-coil region" evidence="10">
    <location>
        <begin position="618"/>
        <end position="656"/>
    </location>
</feature>